<evidence type="ECO:0000256" key="1">
    <source>
        <dbReference type="ARBA" id="ARBA00001938"/>
    </source>
</evidence>
<dbReference type="PROSITE" id="PS50968">
    <property type="entry name" value="BIOTINYL_LIPOYL"/>
    <property type="match status" value="2"/>
</dbReference>
<dbReference type="CDD" id="cd06849">
    <property type="entry name" value="lipoyl_domain"/>
    <property type="match status" value="2"/>
</dbReference>
<comment type="cofactor">
    <cofactor evidence="1">
        <name>(R)-lipoate</name>
        <dbReference type="ChEBI" id="CHEBI:83088"/>
    </cofactor>
</comment>
<feature type="domain" description="Lipoyl-binding" evidence="4">
    <location>
        <begin position="2"/>
        <end position="77"/>
    </location>
</feature>
<feature type="domain" description="Lipoyl-binding" evidence="4">
    <location>
        <begin position="111"/>
        <end position="186"/>
    </location>
</feature>
<feature type="compositionally biased region" description="Acidic residues" evidence="3">
    <location>
        <begin position="79"/>
        <end position="89"/>
    </location>
</feature>
<reference evidence="5 6" key="1">
    <citation type="submission" date="2023-01" db="EMBL/GenBank/DDBJ databases">
        <title>Complete genome sequence of Roseicyclus marinus strain Dej080120_10.</title>
        <authorList>
            <person name="Ueki S."/>
            <person name="Maruyama F."/>
        </authorList>
    </citation>
    <scope>NUCLEOTIDE SEQUENCE [LARGE SCALE GENOMIC DNA]</scope>
    <source>
        <strain evidence="5 6">Dej080120_10</strain>
    </source>
</reference>
<dbReference type="Pfam" id="PF00364">
    <property type="entry name" value="Biotin_lipoyl"/>
    <property type="match status" value="2"/>
</dbReference>
<keyword evidence="2" id="KW-0450">Lipoyl</keyword>
<dbReference type="Proteomes" id="UP001337723">
    <property type="component" value="Chromosome"/>
</dbReference>
<dbReference type="EMBL" id="AP027266">
    <property type="protein sequence ID" value="BDW84533.1"/>
    <property type="molecule type" value="Genomic_DNA"/>
</dbReference>
<dbReference type="KEGG" id="rmai:MACH21_07100"/>
<evidence type="ECO:0000259" key="4">
    <source>
        <dbReference type="PROSITE" id="PS50968"/>
    </source>
</evidence>
<feature type="compositionally biased region" description="Low complexity" evidence="3">
    <location>
        <begin position="223"/>
        <end position="243"/>
    </location>
</feature>
<feature type="compositionally biased region" description="Low complexity" evidence="3">
    <location>
        <begin position="90"/>
        <end position="106"/>
    </location>
</feature>
<proteinExistence type="predicted"/>
<sequence>MPRDVTMPQLGMAQDAGKIVSWLKSPGEAVTKGDALFEVETDKAVMEVESPADGYLTGVAYPEGADVPVGQVIARITDSPEETGTDDTGDPQAPDATTTDRPAAGDSLPEGHKITMPQLGMAQDTGLLVSWLKAPGDEVAPEDILFEVETDKSTMEVEAGRKGWLAATLAQPGEEVPVGAPVAILSDTRPEAPVARALKDSAPQPAAKADPKPEPEPAKADTAKSAPAKQAPAAAKPAPATAPMSGDRILASPKARRLAREQGLDLARLVEAGHPQPFHVTDLDTLRALPVAAAPQPRTEAPASRRLTALCPEDGLTGFVAWAARDLSLSDADAILAGLVGASLGQPEPVTIAIDRFGTTRHFTVPPGRALGSVTETGTDAPPALRLRDLRATRVASVAMGAEDAPVLTLVPDGTGLSITLECAADQLSAEAALALLTEFAGRMEQPLRHLL</sequence>
<dbReference type="Gene3D" id="4.10.320.10">
    <property type="entry name" value="E3-binding domain"/>
    <property type="match status" value="1"/>
</dbReference>
<dbReference type="RefSeq" id="WP_338274477.1">
    <property type="nucleotide sequence ID" value="NZ_AP027266.1"/>
</dbReference>
<accession>A0AA48HA63</accession>
<feature type="region of interest" description="Disordered" evidence="3">
    <location>
        <begin position="198"/>
        <end position="246"/>
    </location>
</feature>
<dbReference type="Gene3D" id="2.40.50.100">
    <property type="match status" value="2"/>
</dbReference>
<feature type="compositionally biased region" description="Basic and acidic residues" evidence="3">
    <location>
        <begin position="209"/>
        <end position="222"/>
    </location>
</feature>
<dbReference type="InterPro" id="IPR011053">
    <property type="entry name" value="Single_hybrid_motif"/>
</dbReference>
<feature type="region of interest" description="Disordered" evidence="3">
    <location>
        <begin position="78"/>
        <end position="114"/>
    </location>
</feature>
<dbReference type="InterPro" id="IPR045257">
    <property type="entry name" value="E2/Pdx1"/>
</dbReference>
<name>A0AA48HA63_9RHOB</name>
<dbReference type="PANTHER" id="PTHR23151">
    <property type="entry name" value="DIHYDROLIPOAMIDE ACETYL/SUCCINYL-TRANSFERASE-RELATED"/>
    <property type="match status" value="1"/>
</dbReference>
<dbReference type="GO" id="GO:0006086">
    <property type="term" value="P:pyruvate decarboxylation to acetyl-CoA"/>
    <property type="evidence" value="ECO:0007669"/>
    <property type="project" value="InterPro"/>
</dbReference>
<dbReference type="AlphaFoldDB" id="A0AA48HA63"/>
<dbReference type="GO" id="GO:0045254">
    <property type="term" value="C:pyruvate dehydrogenase complex"/>
    <property type="evidence" value="ECO:0007669"/>
    <property type="project" value="InterPro"/>
</dbReference>
<protein>
    <recommendedName>
        <fullName evidence="4">Lipoyl-binding domain-containing protein</fullName>
    </recommendedName>
</protein>
<dbReference type="SUPFAM" id="SSF51230">
    <property type="entry name" value="Single hybrid motif"/>
    <property type="match status" value="2"/>
</dbReference>
<gene>
    <name evidence="5" type="ORF">MACH21_07100</name>
</gene>
<dbReference type="PROSITE" id="PS00189">
    <property type="entry name" value="LIPOYL"/>
    <property type="match status" value="2"/>
</dbReference>
<dbReference type="PANTHER" id="PTHR23151:SF90">
    <property type="entry name" value="DIHYDROLIPOYLLYSINE-RESIDUE ACETYLTRANSFERASE COMPONENT OF PYRUVATE DEHYDROGENASE COMPLEX, MITOCHONDRIAL-RELATED"/>
    <property type="match status" value="1"/>
</dbReference>
<keyword evidence="6" id="KW-1185">Reference proteome</keyword>
<dbReference type="InterPro" id="IPR036625">
    <property type="entry name" value="E3-bd_dom_sf"/>
</dbReference>
<dbReference type="GO" id="GO:0016746">
    <property type="term" value="F:acyltransferase activity"/>
    <property type="evidence" value="ECO:0007669"/>
    <property type="project" value="InterPro"/>
</dbReference>
<evidence type="ECO:0000256" key="2">
    <source>
        <dbReference type="ARBA" id="ARBA00022823"/>
    </source>
</evidence>
<evidence type="ECO:0000256" key="3">
    <source>
        <dbReference type="SAM" id="MobiDB-lite"/>
    </source>
</evidence>
<dbReference type="InterPro" id="IPR000089">
    <property type="entry name" value="Biotin_lipoyl"/>
</dbReference>
<organism evidence="5 6">
    <name type="scientific">Roseicyclus marinus</name>
    <dbReference type="NCBI Taxonomy" id="2161673"/>
    <lineage>
        <taxon>Bacteria</taxon>
        <taxon>Pseudomonadati</taxon>
        <taxon>Pseudomonadota</taxon>
        <taxon>Alphaproteobacteria</taxon>
        <taxon>Rhodobacterales</taxon>
        <taxon>Roseobacteraceae</taxon>
        <taxon>Roseicyclus</taxon>
    </lineage>
</organism>
<evidence type="ECO:0000313" key="6">
    <source>
        <dbReference type="Proteomes" id="UP001337723"/>
    </source>
</evidence>
<evidence type="ECO:0000313" key="5">
    <source>
        <dbReference type="EMBL" id="BDW84533.1"/>
    </source>
</evidence>
<dbReference type="InterPro" id="IPR003016">
    <property type="entry name" value="2-oxoA_DH_lipoyl-BS"/>
</dbReference>